<organism evidence="1 2">
    <name type="scientific">Lactiplantibacillus mudanjiangensis</name>
    <dbReference type="NCBI Taxonomy" id="1296538"/>
    <lineage>
        <taxon>Bacteria</taxon>
        <taxon>Bacillati</taxon>
        <taxon>Bacillota</taxon>
        <taxon>Bacilli</taxon>
        <taxon>Lactobacillales</taxon>
        <taxon>Lactobacillaceae</taxon>
        <taxon>Lactiplantibacillus</taxon>
    </lineage>
</organism>
<keyword evidence="2" id="KW-1185">Reference proteome</keyword>
<name>A0A660E054_9LACO</name>
<sequence>MKPLYFYDDNKEFDHIELVEADAPLQNNSTFVAPENGLYEPITWDGNSWSGITQEEWLSQHPVPTPVPTAEQQMVMQQALDINQLKQLTMAQASQIAILSKGSAE</sequence>
<dbReference type="AlphaFoldDB" id="A0A660E054"/>
<proteinExistence type="predicted"/>
<dbReference type="OrthoDB" id="2325830at2"/>
<protein>
    <submittedName>
        <fullName evidence="1">Uncharacterized protein</fullName>
    </submittedName>
</protein>
<accession>A0A660E054</accession>
<gene>
    <name evidence="1" type="ORF">MUDAN_MDHGFNIF_02617</name>
</gene>
<dbReference type="Proteomes" id="UP000289996">
    <property type="component" value="Unassembled WGS sequence"/>
</dbReference>
<dbReference type="RefSeq" id="WP_130851509.1">
    <property type="nucleotide sequence ID" value="NZ_UYIG01000057.1"/>
</dbReference>
<evidence type="ECO:0000313" key="1">
    <source>
        <dbReference type="EMBL" id="VDG27794.1"/>
    </source>
</evidence>
<dbReference type="EMBL" id="UYIG01000057">
    <property type="protein sequence ID" value="VDG27794.1"/>
    <property type="molecule type" value="Genomic_DNA"/>
</dbReference>
<reference evidence="1 2" key="1">
    <citation type="submission" date="2018-11" db="EMBL/GenBank/DDBJ databases">
        <authorList>
            <person name="Wuyts S."/>
        </authorList>
    </citation>
    <scope>NUCLEOTIDE SEQUENCE [LARGE SCALE GENOMIC DNA]</scope>
    <source>
        <strain evidence="1">Lactobacillus mudanjiangensis AMBF249</strain>
    </source>
</reference>
<evidence type="ECO:0000313" key="2">
    <source>
        <dbReference type="Proteomes" id="UP000289996"/>
    </source>
</evidence>